<sequence>MKTLRILFMSLVALSFFHAVNAQTFMDSLAREDHEIASSIAPYPADVRAAILNTSQYPQVLVKLERLQARTSQSFQDLVSGYPREDQQALYQASRYPELMNKFIAMGSGSNQVDALVKTYPEEIQKDLVTAYRGHFNDLVRMHDLYQSSQTSMQKIVSKYPADVQRDFQTIVSMPDIMTLLTDNIDVTVGLGEAYQTDPTGVKQHLDSLHDQLQQQNEKDLAVYKNQVENDPKLQEEMKKAADEFATQYNQPDPTYIVNNNYYDNSPYPYWFGYPYWYSSPIWYMQPAYFHTGFYYGPSGNMVVCGLPSHIYANWFFGIGYSHYPVMYRNYHTYYDMHNPRVVNGNVYRGFNHVSSRHFTTLARNPAFRSTEFNTQSNHVAAGRNTVPVGRSREMNSNPAGMNRSTPHFNNAMPQQHFNNAGFNHFHAQSFHSMGWQHAGGGGHFRR</sequence>
<dbReference type="STRING" id="688867.SAMN05660236_0340"/>
<dbReference type="OrthoDB" id="923323at2"/>
<feature type="signal peptide" evidence="1">
    <location>
        <begin position="1"/>
        <end position="22"/>
    </location>
</feature>
<evidence type="ECO:0000256" key="1">
    <source>
        <dbReference type="SAM" id="SignalP"/>
    </source>
</evidence>
<proteinExistence type="predicted"/>
<protein>
    <recommendedName>
        <fullName evidence="4">DUF3300 domain-containing protein</fullName>
    </recommendedName>
</protein>
<evidence type="ECO:0000313" key="2">
    <source>
        <dbReference type="EMBL" id="SKC41999.1"/>
    </source>
</evidence>
<organism evidence="2 3">
    <name type="scientific">Ohtaekwangia koreensis</name>
    <dbReference type="NCBI Taxonomy" id="688867"/>
    <lineage>
        <taxon>Bacteria</taxon>
        <taxon>Pseudomonadati</taxon>
        <taxon>Bacteroidota</taxon>
        <taxon>Cytophagia</taxon>
        <taxon>Cytophagales</taxon>
        <taxon>Fulvivirgaceae</taxon>
        <taxon>Ohtaekwangia</taxon>
    </lineage>
</organism>
<reference evidence="2 3" key="1">
    <citation type="submission" date="2017-02" db="EMBL/GenBank/DDBJ databases">
        <authorList>
            <person name="Peterson S.W."/>
        </authorList>
    </citation>
    <scope>NUCLEOTIDE SEQUENCE [LARGE SCALE GENOMIC DNA]</scope>
    <source>
        <strain evidence="2 3">DSM 25262</strain>
    </source>
</reference>
<dbReference type="Proteomes" id="UP000190961">
    <property type="component" value="Unassembled WGS sequence"/>
</dbReference>
<evidence type="ECO:0008006" key="4">
    <source>
        <dbReference type="Google" id="ProtNLM"/>
    </source>
</evidence>
<dbReference type="AlphaFoldDB" id="A0A1T5IS69"/>
<feature type="chain" id="PRO_5012097717" description="DUF3300 domain-containing protein" evidence="1">
    <location>
        <begin position="23"/>
        <end position="447"/>
    </location>
</feature>
<dbReference type="EMBL" id="FUZU01000001">
    <property type="protein sequence ID" value="SKC41999.1"/>
    <property type="molecule type" value="Genomic_DNA"/>
</dbReference>
<keyword evidence="3" id="KW-1185">Reference proteome</keyword>
<evidence type="ECO:0000313" key="3">
    <source>
        <dbReference type="Proteomes" id="UP000190961"/>
    </source>
</evidence>
<keyword evidence="1" id="KW-0732">Signal</keyword>
<dbReference type="RefSeq" id="WP_143785566.1">
    <property type="nucleotide sequence ID" value="NZ_FUZU01000001.1"/>
</dbReference>
<gene>
    <name evidence="2" type="ORF">SAMN05660236_0340</name>
</gene>
<name>A0A1T5IS69_9BACT</name>
<accession>A0A1T5IS69</accession>